<name>A0A3M7R2G9_BRAPC</name>
<accession>A0A3M7R2G9</accession>
<evidence type="ECO:0000313" key="1">
    <source>
        <dbReference type="EMBL" id="RNA17561.1"/>
    </source>
</evidence>
<gene>
    <name evidence="1" type="ORF">BpHYR1_002049</name>
</gene>
<dbReference type="EMBL" id="REGN01004433">
    <property type="protein sequence ID" value="RNA17561.1"/>
    <property type="molecule type" value="Genomic_DNA"/>
</dbReference>
<evidence type="ECO:0000313" key="2">
    <source>
        <dbReference type="Proteomes" id="UP000276133"/>
    </source>
</evidence>
<dbReference type="Proteomes" id="UP000276133">
    <property type="component" value="Unassembled WGS sequence"/>
</dbReference>
<organism evidence="1 2">
    <name type="scientific">Brachionus plicatilis</name>
    <name type="common">Marine rotifer</name>
    <name type="synonym">Brachionus muelleri</name>
    <dbReference type="NCBI Taxonomy" id="10195"/>
    <lineage>
        <taxon>Eukaryota</taxon>
        <taxon>Metazoa</taxon>
        <taxon>Spiralia</taxon>
        <taxon>Gnathifera</taxon>
        <taxon>Rotifera</taxon>
        <taxon>Eurotatoria</taxon>
        <taxon>Monogononta</taxon>
        <taxon>Pseudotrocha</taxon>
        <taxon>Ploima</taxon>
        <taxon>Brachionidae</taxon>
        <taxon>Brachionus</taxon>
    </lineage>
</organism>
<reference evidence="1 2" key="1">
    <citation type="journal article" date="2018" name="Sci. Rep.">
        <title>Genomic signatures of local adaptation to the degree of environmental predictability in rotifers.</title>
        <authorList>
            <person name="Franch-Gras L."/>
            <person name="Hahn C."/>
            <person name="Garcia-Roger E.M."/>
            <person name="Carmona M.J."/>
            <person name="Serra M."/>
            <person name="Gomez A."/>
        </authorList>
    </citation>
    <scope>NUCLEOTIDE SEQUENCE [LARGE SCALE GENOMIC DNA]</scope>
    <source>
        <strain evidence="1">HYR1</strain>
    </source>
</reference>
<protein>
    <submittedName>
        <fullName evidence="1">Uncharacterized protein</fullName>
    </submittedName>
</protein>
<keyword evidence="2" id="KW-1185">Reference proteome</keyword>
<comment type="caution">
    <text evidence="1">The sequence shown here is derived from an EMBL/GenBank/DDBJ whole genome shotgun (WGS) entry which is preliminary data.</text>
</comment>
<proteinExistence type="predicted"/>
<sequence length="118" mass="13022">MATLKFCSNFNYQNFLLGGRLVRGLLVDLVEKLLKAQSFVKFSTKEQNKVDAQRLAAHLLEAQILAAQVITSQLLAAEPSAAIPARAQPLADKQSCLNKDVYHHQVKSKSGLIILCFL</sequence>
<dbReference type="AlphaFoldDB" id="A0A3M7R2G9"/>